<keyword evidence="10" id="KW-1185">Reference proteome</keyword>
<protein>
    <submittedName>
        <fullName evidence="9">TonB-dependent receptor</fullName>
    </submittedName>
</protein>
<evidence type="ECO:0000256" key="4">
    <source>
        <dbReference type="ARBA" id="ARBA00022692"/>
    </source>
</evidence>
<feature type="chain" id="PRO_5045146415" evidence="7">
    <location>
        <begin position="22"/>
        <end position="1112"/>
    </location>
</feature>
<evidence type="ECO:0000313" key="9">
    <source>
        <dbReference type="EMBL" id="NPE13842.1"/>
    </source>
</evidence>
<dbReference type="EMBL" id="JABKKE010000007">
    <property type="protein sequence ID" value="NPE13842.1"/>
    <property type="molecule type" value="Genomic_DNA"/>
</dbReference>
<dbReference type="InterPro" id="IPR057601">
    <property type="entry name" value="Oar-like_b-barrel"/>
</dbReference>
<dbReference type="Gene3D" id="2.60.40.1120">
    <property type="entry name" value="Carboxypeptidase-like, regulatory domain"/>
    <property type="match status" value="1"/>
</dbReference>
<comment type="subcellular location">
    <subcellularLocation>
        <location evidence="1">Cell outer membrane</location>
        <topology evidence="1">Multi-pass membrane protein</topology>
    </subcellularLocation>
</comment>
<feature type="domain" description="TonB-dependent transporter Oar-like beta-barrel" evidence="8">
    <location>
        <begin position="232"/>
        <end position="298"/>
    </location>
</feature>
<feature type="domain" description="TonB-dependent transporter Oar-like beta-barrel" evidence="8">
    <location>
        <begin position="345"/>
        <end position="1047"/>
    </location>
</feature>
<gene>
    <name evidence="9" type="ORF">HPS55_05780</name>
</gene>
<dbReference type="PANTHER" id="PTHR30069">
    <property type="entry name" value="TONB-DEPENDENT OUTER MEMBRANE RECEPTOR"/>
    <property type="match status" value="1"/>
</dbReference>
<evidence type="ECO:0000256" key="7">
    <source>
        <dbReference type="SAM" id="SignalP"/>
    </source>
</evidence>
<dbReference type="GeneID" id="82157270"/>
<keyword evidence="2" id="KW-0813">Transport</keyword>
<dbReference type="Gene3D" id="2.40.170.20">
    <property type="entry name" value="TonB-dependent receptor, beta-barrel domain"/>
    <property type="match status" value="1"/>
</dbReference>
<name>A0ABX2ASX9_9BACT</name>
<comment type="caution">
    <text evidence="9">The sequence shown here is derived from an EMBL/GenBank/DDBJ whole genome shotgun (WGS) entry which is preliminary data.</text>
</comment>
<keyword evidence="6" id="KW-0998">Cell outer membrane</keyword>
<dbReference type="Pfam" id="PF25183">
    <property type="entry name" value="OMP_b-brl_4"/>
    <property type="match status" value="2"/>
</dbReference>
<feature type="signal peptide" evidence="7">
    <location>
        <begin position="1"/>
        <end position="21"/>
    </location>
</feature>
<organism evidence="9 10">
    <name type="scientific">Xylanibacter rodentium</name>
    <dbReference type="NCBI Taxonomy" id="2736289"/>
    <lineage>
        <taxon>Bacteria</taxon>
        <taxon>Pseudomonadati</taxon>
        <taxon>Bacteroidota</taxon>
        <taxon>Bacteroidia</taxon>
        <taxon>Bacteroidales</taxon>
        <taxon>Prevotellaceae</taxon>
        <taxon>Xylanibacter</taxon>
    </lineage>
</organism>
<evidence type="ECO:0000256" key="2">
    <source>
        <dbReference type="ARBA" id="ARBA00022448"/>
    </source>
</evidence>
<evidence type="ECO:0000313" key="10">
    <source>
        <dbReference type="Proteomes" id="UP001193734"/>
    </source>
</evidence>
<accession>A0ABX2ASX9</accession>
<dbReference type="Pfam" id="PF13620">
    <property type="entry name" value="CarboxypepD_reg"/>
    <property type="match status" value="1"/>
</dbReference>
<evidence type="ECO:0000256" key="5">
    <source>
        <dbReference type="ARBA" id="ARBA00023136"/>
    </source>
</evidence>
<proteinExistence type="predicted"/>
<sequence>MYKRLYFLFAAMLMMVSSAVAQVTTSGMSGKITANGEDVIGATIEAVHTASGTRYVGVTNTKGMYNILGMRSGGPYEVKISYLGYETKIVKGVTLQLGETYNLSTSMNEDAKVLGEVVVTGKGTKLNIEKTGASTNITNQQIMNLPTVTRSITDVTRLSPYGGNGMSFAGADGRTANFTVDGANFNNNFGLSSKLPGGGNPISLDAIEELQVVISPFDVRQTNFIGGGVNAITKSGTNTFKGTAYVYHRNENMRGDAIEGEQIPGAREKDRTTTYGFTLGGPIIKNKLFFFANAEYSKTPSVAVRWRASENGVGNADSYLSYTTVADMERVQAHALEKYGYNTGSYNSFPADEDNTKILARIDWNITNDHRLALRYNYTKNTAWNGPNASSMDGGTRSAYARTSLYSMVFANSMYSMENRVHSFSFDLNSRLSDNLSNQLLATFSKLDDVRGTNSSEFPFIDIHDGTNTTTQYMSLGYELFTYNNAVHNTIFNIKDDVTYYLGQHKITAGLSYEYQMADNQYMRNGTGYYRYKSVDDFINGAVPEVVCLTYGYDGETSPAARVKFNQASLYAQDEWNPTDKLKLTAGIRFDGLFFNNGDLMTNKAIYDLDYNGRHIDTGKWPSSNIMVSPRVGFTYDVFGDKSLKVRGGTGLFAGRLPLVFFTNMPTNGGMVQYQAQLGPSTNYKRLPQAVKDHFATTDANGNRVEGTMTDILKQFAGGLTVDANGRASIGALKDKLIGMGFPNTISPEDGAVPSAISAVDPDFKMPQVWKTSIAVDYEVPVSFPFTVTAEGIFNKTINGVTISDWSMMPVEGFARPNGADNRPLFPETFRTGTKAFVLENTSKGYGWSANVTINMRPIETLSLMAAYTHTVSKELTGMPGSNAESAFTYVPTVNGPNNINLHNSQYVTPDRFVVSATHSDKHGNHVGIIYETWRGGYNYSYMTANDMNGDGYNYDALYIPTDKQVADGLFRFKTEDDQKQFMDYVHGDSYLKNHQGEYAEAYSVYSPWVHRIDLSYKHDFKVAFGKTTHKLQLSCDIKNVLNLFNSSWGVSKIMNSKLNEGRILKYEGTDAEGYATFSTPAAVSGSTKTWTPYHAIGQCWYASVGVKYIFN</sequence>
<keyword evidence="7" id="KW-0732">Signal</keyword>
<dbReference type="Proteomes" id="UP001193734">
    <property type="component" value="Unassembled WGS sequence"/>
</dbReference>
<dbReference type="InterPro" id="IPR036942">
    <property type="entry name" value="Beta-barrel_TonB_sf"/>
</dbReference>
<evidence type="ECO:0000259" key="8">
    <source>
        <dbReference type="Pfam" id="PF25183"/>
    </source>
</evidence>
<evidence type="ECO:0000256" key="1">
    <source>
        <dbReference type="ARBA" id="ARBA00004571"/>
    </source>
</evidence>
<keyword evidence="3" id="KW-1134">Transmembrane beta strand</keyword>
<dbReference type="SUPFAM" id="SSF49464">
    <property type="entry name" value="Carboxypeptidase regulatory domain-like"/>
    <property type="match status" value="1"/>
</dbReference>
<keyword evidence="5" id="KW-0472">Membrane</keyword>
<evidence type="ECO:0000256" key="3">
    <source>
        <dbReference type="ARBA" id="ARBA00022452"/>
    </source>
</evidence>
<dbReference type="RefSeq" id="WP_172175267.1">
    <property type="nucleotide sequence ID" value="NZ_CASGIA010000009.1"/>
</dbReference>
<keyword evidence="4" id="KW-0812">Transmembrane</keyword>
<dbReference type="SUPFAM" id="SSF56935">
    <property type="entry name" value="Porins"/>
    <property type="match status" value="1"/>
</dbReference>
<dbReference type="InterPro" id="IPR039426">
    <property type="entry name" value="TonB-dep_rcpt-like"/>
</dbReference>
<reference evidence="9 10" key="1">
    <citation type="submission" date="2020-05" db="EMBL/GenBank/DDBJ databases">
        <title>Distinct polysaccharide utilization as determinants for interspecies competition between intestinal Prevotella spp.</title>
        <authorList>
            <person name="Galvez E.J.C."/>
            <person name="Iljazovic A."/>
            <person name="Strowig T."/>
        </authorList>
    </citation>
    <scope>NUCLEOTIDE SEQUENCE [LARGE SCALE GENOMIC DNA]</scope>
    <source>
        <strain evidence="9 10">PROD</strain>
    </source>
</reference>
<dbReference type="Gene3D" id="2.170.130.10">
    <property type="entry name" value="TonB-dependent receptor, plug domain"/>
    <property type="match status" value="1"/>
</dbReference>
<dbReference type="InterPro" id="IPR008969">
    <property type="entry name" value="CarboxyPept-like_regulatory"/>
</dbReference>
<dbReference type="InterPro" id="IPR037066">
    <property type="entry name" value="Plug_dom_sf"/>
</dbReference>
<evidence type="ECO:0000256" key="6">
    <source>
        <dbReference type="ARBA" id="ARBA00023237"/>
    </source>
</evidence>
<dbReference type="PANTHER" id="PTHR30069:SF46">
    <property type="entry name" value="OAR PROTEIN"/>
    <property type="match status" value="1"/>
</dbReference>
<keyword evidence="9" id="KW-0675">Receptor</keyword>